<keyword evidence="5" id="KW-1185">Reference proteome</keyword>
<dbReference type="PANTHER" id="PTHR11092:SF0">
    <property type="entry name" value="EPIMERASE FAMILY PROTEIN SDR39U1"/>
    <property type="match status" value="1"/>
</dbReference>
<dbReference type="PANTHER" id="PTHR11092">
    <property type="entry name" value="SUGAR NUCLEOTIDE EPIMERASE RELATED"/>
    <property type="match status" value="1"/>
</dbReference>
<dbReference type="AlphaFoldDB" id="A0A1G9LWT9"/>
<proteinExistence type="inferred from homology"/>
<sequence length="455" mass="50327">MTFTSSEVVEYPLAEVWRWFTSPGAMTRLTPPFMGMRVVREADNVRDGVAVLRPALPSPAPDLAVLPKWVAKHDPGAYVEHRRFLDRATSAPYRQLTGWVHDHRFEEAEGHTRVIDRVSARVPDAVLEPMFTFRTNRLRADLAALGRSRLFGDDRRVTVAMTGSSGLIGTQLRAWLTTAGHRVIRLVRSLPHGPDERRWDPDDPAPELLDDVDVLVHLAGSSIAGRFTDAHKRKLRESRVEPTRRLAELVRDRAGQTAMVSSSAIGYYGADRGEEVLTEDSEPGEGYVAEVVVQWEDACQPARDVARVVNVRTGIVLSASGGVLGVLQPLFRLGLGGRIGDGHQWFSWVALDDLVDIYVRAILDERVAGPVNGVAPRTVRNSDFTRVMGEVLHRPTPLPVPEFAPTVLLGREGTQQLATADQRVLPTALEGLGHTFRFPHLAPALAHELGRERRA</sequence>
<dbReference type="Proteomes" id="UP000199475">
    <property type="component" value="Unassembled WGS sequence"/>
</dbReference>
<protein>
    <recommendedName>
        <fullName evidence="6">TIGR01777 family protein</fullName>
    </recommendedName>
</protein>
<evidence type="ECO:0000313" key="5">
    <source>
        <dbReference type="Proteomes" id="UP000199475"/>
    </source>
</evidence>
<feature type="domain" description="DUF1731" evidence="3">
    <location>
        <begin position="400"/>
        <end position="447"/>
    </location>
</feature>
<dbReference type="InterPro" id="IPR036291">
    <property type="entry name" value="NAD(P)-bd_dom_sf"/>
</dbReference>
<dbReference type="SUPFAM" id="SSF55961">
    <property type="entry name" value="Bet v1-like"/>
    <property type="match status" value="1"/>
</dbReference>
<dbReference type="Pfam" id="PF01370">
    <property type="entry name" value="Epimerase"/>
    <property type="match status" value="1"/>
</dbReference>
<dbReference type="Pfam" id="PF08338">
    <property type="entry name" value="DUF1731"/>
    <property type="match status" value="1"/>
</dbReference>
<feature type="domain" description="NAD-dependent epimerase/dehydratase" evidence="2">
    <location>
        <begin position="160"/>
        <end position="364"/>
    </location>
</feature>
<dbReference type="Gene3D" id="3.30.530.20">
    <property type="match status" value="1"/>
</dbReference>
<dbReference type="InterPro" id="IPR013549">
    <property type="entry name" value="DUF1731"/>
</dbReference>
<comment type="similarity">
    <text evidence="1">Belongs to the NAD(P)-dependent epimerase/dehydratase family. SDR39U1 subfamily.</text>
</comment>
<dbReference type="EMBL" id="FNGP01000004">
    <property type="protein sequence ID" value="SDL66201.1"/>
    <property type="molecule type" value="Genomic_DNA"/>
</dbReference>
<dbReference type="STRING" id="686624.SAMN04488242_2368"/>
<name>A0A1G9LWT9_9ACTN</name>
<evidence type="ECO:0000259" key="2">
    <source>
        <dbReference type="Pfam" id="PF01370"/>
    </source>
</evidence>
<reference evidence="4 5" key="1">
    <citation type="submission" date="2016-10" db="EMBL/GenBank/DDBJ databases">
        <authorList>
            <person name="de Groot N.N."/>
        </authorList>
    </citation>
    <scope>NUCLEOTIDE SEQUENCE [LARGE SCALE GENOMIC DNA]</scope>
    <source>
        <strain evidence="4 5">CGMCC 1.9159</strain>
    </source>
</reference>
<dbReference type="NCBIfam" id="TIGR01777">
    <property type="entry name" value="yfcH"/>
    <property type="match status" value="1"/>
</dbReference>
<dbReference type="InterPro" id="IPR010099">
    <property type="entry name" value="SDR39U1"/>
</dbReference>
<organism evidence="4 5">
    <name type="scientific">Tessaracoccus oleiagri</name>
    <dbReference type="NCBI Taxonomy" id="686624"/>
    <lineage>
        <taxon>Bacteria</taxon>
        <taxon>Bacillati</taxon>
        <taxon>Actinomycetota</taxon>
        <taxon>Actinomycetes</taxon>
        <taxon>Propionibacteriales</taxon>
        <taxon>Propionibacteriaceae</taxon>
        <taxon>Tessaracoccus</taxon>
    </lineage>
</organism>
<evidence type="ECO:0000256" key="1">
    <source>
        <dbReference type="ARBA" id="ARBA00009353"/>
    </source>
</evidence>
<dbReference type="RefSeq" id="WP_245701679.1">
    <property type="nucleotide sequence ID" value="NZ_FNGP01000004.1"/>
</dbReference>
<dbReference type="Gene3D" id="3.40.50.720">
    <property type="entry name" value="NAD(P)-binding Rossmann-like Domain"/>
    <property type="match status" value="1"/>
</dbReference>
<dbReference type="SUPFAM" id="SSF51735">
    <property type="entry name" value="NAD(P)-binding Rossmann-fold domains"/>
    <property type="match status" value="1"/>
</dbReference>
<evidence type="ECO:0000259" key="3">
    <source>
        <dbReference type="Pfam" id="PF08338"/>
    </source>
</evidence>
<dbReference type="InterPro" id="IPR001509">
    <property type="entry name" value="Epimerase_deHydtase"/>
</dbReference>
<gene>
    <name evidence="4" type="ORF">SAMN04488242_2368</name>
</gene>
<evidence type="ECO:0000313" key="4">
    <source>
        <dbReference type="EMBL" id="SDL66201.1"/>
    </source>
</evidence>
<accession>A0A1G9LWT9</accession>
<dbReference type="InterPro" id="IPR023393">
    <property type="entry name" value="START-like_dom_sf"/>
</dbReference>
<evidence type="ECO:0008006" key="6">
    <source>
        <dbReference type="Google" id="ProtNLM"/>
    </source>
</evidence>